<feature type="transmembrane region" description="Helical" evidence="9">
    <location>
        <begin position="551"/>
        <end position="572"/>
    </location>
</feature>
<keyword evidence="4 9" id="KW-0812">Transmembrane</keyword>
<sequence>MQRYHYSEFIEEIFSSWNWLDNDDKRHEEANQFMKLIAVVTCLRSIQISRDLSNLTMLEELKDVADTIVWDNLTVNVPRERDFLKILWKKFRRRRYEENLSILKGVSGYAVTGNLIAIMGPSGAGKTTLLAALAGKIEPAAGSVSINGQIVSQMIMSKISSYLPQFNALPTSLTVEEYLLFSYALKMNVNSVQRKFLSMKLSTKMGLIDCRDVLISNLSGGQRKRLSLAGELITRPKILFLDEPTTGLDIFSAKQVVEALTTISHESIVFCTIHQPGMDVYNLFSHVLLLSDGKTGYFGTLENATQFFLSLGYECPVGFDESEYYVKLLSRRKTETTTTNPNREDAGAEELIDKICRAFSRSPLSRIPKITKSKDLEIQPQRKPGCAIQFSWLTWRIWVESRRKIFQGWISWLSYFLSMAAVATFYTGINSHTQVGVQNARGALYMMSSEISFTVAYSVIYEFPSQLLIYLREDGVYGSGPYYVATFCGLVTIPIAVLKAILFTTVIYFILITQINLSNFLFYCLTTSVAAICSIAYGLVFSIWIENVDVITSIMVPIDVLFLLTAGMFYNLRSLPKYLTCFKYFSIFFYLNEALSIIYWSRIEDIECLASSDFPCLRNGEQVLSEYGFEKTNLIWDFSGLLSLTIAMNILGYIGLQRRRKIRTFL</sequence>
<dbReference type="InterPro" id="IPR013525">
    <property type="entry name" value="ABC2_TM"/>
</dbReference>
<keyword evidence="6" id="KW-0067">ATP-binding</keyword>
<evidence type="ECO:0000256" key="4">
    <source>
        <dbReference type="ARBA" id="ARBA00022692"/>
    </source>
</evidence>
<feature type="transmembrane region" description="Helical" evidence="9">
    <location>
        <begin position="409"/>
        <end position="430"/>
    </location>
</feature>
<dbReference type="OrthoDB" id="66620at2759"/>
<protein>
    <submittedName>
        <fullName evidence="12">Protein brown-like isoform X1</fullName>
    </submittedName>
</protein>
<dbReference type="GO" id="GO:0140359">
    <property type="term" value="F:ABC-type transporter activity"/>
    <property type="evidence" value="ECO:0007669"/>
    <property type="project" value="InterPro"/>
</dbReference>
<evidence type="ECO:0000313" key="12">
    <source>
        <dbReference type="RefSeq" id="XP_012237763.2"/>
    </source>
</evidence>
<evidence type="ECO:0000259" key="10">
    <source>
        <dbReference type="PROSITE" id="PS50893"/>
    </source>
</evidence>
<comment type="similarity">
    <text evidence="2">Belongs to the ABC transporter superfamily. ABCG family. Eye pigment precursor importer (TC 3.A.1.204) subfamily.</text>
</comment>
<feature type="transmembrane region" description="Helical" evidence="9">
    <location>
        <begin position="584"/>
        <end position="601"/>
    </location>
</feature>
<reference evidence="12" key="1">
    <citation type="submission" date="2025-08" db="UniProtKB">
        <authorList>
            <consortium name="RefSeq"/>
        </authorList>
    </citation>
    <scope>IDENTIFICATION</scope>
</reference>
<dbReference type="RefSeq" id="XP_012237763.2">
    <property type="nucleotide sequence ID" value="XM_012382340.3"/>
</dbReference>
<dbReference type="InterPro" id="IPR027417">
    <property type="entry name" value="P-loop_NTPase"/>
</dbReference>
<dbReference type="AlphaFoldDB" id="A0A6P3UNJ2"/>
<evidence type="ECO:0000256" key="8">
    <source>
        <dbReference type="ARBA" id="ARBA00023136"/>
    </source>
</evidence>
<evidence type="ECO:0000256" key="3">
    <source>
        <dbReference type="ARBA" id="ARBA00022448"/>
    </source>
</evidence>
<dbReference type="GO" id="GO:0016887">
    <property type="term" value="F:ATP hydrolysis activity"/>
    <property type="evidence" value="ECO:0007669"/>
    <property type="project" value="InterPro"/>
</dbReference>
<dbReference type="PROSITE" id="PS00211">
    <property type="entry name" value="ABC_TRANSPORTER_1"/>
    <property type="match status" value="1"/>
</dbReference>
<dbReference type="InterPro" id="IPR003593">
    <property type="entry name" value="AAA+_ATPase"/>
</dbReference>
<dbReference type="GO" id="GO:0005524">
    <property type="term" value="F:ATP binding"/>
    <property type="evidence" value="ECO:0007669"/>
    <property type="project" value="UniProtKB-KW"/>
</dbReference>
<evidence type="ECO:0000256" key="2">
    <source>
        <dbReference type="ARBA" id="ARBA00005814"/>
    </source>
</evidence>
<dbReference type="PANTHER" id="PTHR48041:SF116">
    <property type="entry name" value="PROTEIN BROWN"/>
    <property type="match status" value="1"/>
</dbReference>
<dbReference type="InterPro" id="IPR050352">
    <property type="entry name" value="ABCG_transporters"/>
</dbReference>
<dbReference type="SMART" id="SM00382">
    <property type="entry name" value="AAA"/>
    <property type="match status" value="1"/>
</dbReference>
<evidence type="ECO:0000256" key="1">
    <source>
        <dbReference type="ARBA" id="ARBA00004141"/>
    </source>
</evidence>
<dbReference type="PANTHER" id="PTHR48041">
    <property type="entry name" value="ABC TRANSPORTER G FAMILY MEMBER 28"/>
    <property type="match status" value="1"/>
</dbReference>
<accession>A0A6P3UNJ2</accession>
<feature type="transmembrane region" description="Helical" evidence="9">
    <location>
        <begin position="634"/>
        <end position="656"/>
    </location>
</feature>
<keyword evidence="8 9" id="KW-0472">Membrane</keyword>
<dbReference type="Pfam" id="PF01061">
    <property type="entry name" value="ABC2_membrane"/>
    <property type="match status" value="1"/>
</dbReference>
<organism evidence="11 12">
    <name type="scientific">Bombus impatiens</name>
    <name type="common">Bumblebee</name>
    <dbReference type="NCBI Taxonomy" id="132113"/>
    <lineage>
        <taxon>Eukaryota</taxon>
        <taxon>Metazoa</taxon>
        <taxon>Ecdysozoa</taxon>
        <taxon>Arthropoda</taxon>
        <taxon>Hexapoda</taxon>
        <taxon>Insecta</taxon>
        <taxon>Pterygota</taxon>
        <taxon>Neoptera</taxon>
        <taxon>Endopterygota</taxon>
        <taxon>Hymenoptera</taxon>
        <taxon>Apocrita</taxon>
        <taxon>Aculeata</taxon>
        <taxon>Apoidea</taxon>
        <taxon>Anthophila</taxon>
        <taxon>Apidae</taxon>
        <taxon>Bombus</taxon>
        <taxon>Pyrobombus</taxon>
    </lineage>
</organism>
<feature type="domain" description="ABC transporter" evidence="10">
    <location>
        <begin position="78"/>
        <end position="317"/>
    </location>
</feature>
<feature type="transmembrane region" description="Helical" evidence="9">
    <location>
        <begin position="520"/>
        <end position="545"/>
    </location>
</feature>
<dbReference type="Gene3D" id="3.40.50.300">
    <property type="entry name" value="P-loop containing nucleotide triphosphate hydrolases"/>
    <property type="match status" value="1"/>
</dbReference>
<gene>
    <name evidence="12" type="primary">LOC100749950</name>
</gene>
<keyword evidence="7 9" id="KW-1133">Transmembrane helix</keyword>
<dbReference type="GO" id="GO:0005886">
    <property type="term" value="C:plasma membrane"/>
    <property type="evidence" value="ECO:0007669"/>
    <property type="project" value="TreeGrafter"/>
</dbReference>
<evidence type="ECO:0000256" key="7">
    <source>
        <dbReference type="ARBA" id="ARBA00022989"/>
    </source>
</evidence>
<dbReference type="PROSITE" id="PS50893">
    <property type="entry name" value="ABC_TRANSPORTER_2"/>
    <property type="match status" value="1"/>
</dbReference>
<keyword evidence="3" id="KW-0813">Transport</keyword>
<evidence type="ECO:0000313" key="11">
    <source>
        <dbReference type="Proteomes" id="UP000515180"/>
    </source>
</evidence>
<name>A0A6P3UNJ2_BOMIM</name>
<proteinExistence type="inferred from homology"/>
<dbReference type="Proteomes" id="UP000515180">
    <property type="component" value="Unplaced"/>
</dbReference>
<dbReference type="Pfam" id="PF00005">
    <property type="entry name" value="ABC_tran"/>
    <property type="match status" value="1"/>
</dbReference>
<dbReference type="InterPro" id="IPR003439">
    <property type="entry name" value="ABC_transporter-like_ATP-bd"/>
</dbReference>
<evidence type="ECO:0000256" key="6">
    <source>
        <dbReference type="ARBA" id="ARBA00022840"/>
    </source>
</evidence>
<dbReference type="GeneID" id="100749950"/>
<keyword evidence="11" id="KW-1185">Reference proteome</keyword>
<evidence type="ECO:0000256" key="9">
    <source>
        <dbReference type="SAM" id="Phobius"/>
    </source>
</evidence>
<evidence type="ECO:0000256" key="5">
    <source>
        <dbReference type="ARBA" id="ARBA00022741"/>
    </source>
</evidence>
<feature type="transmembrane region" description="Helical" evidence="9">
    <location>
        <begin position="481"/>
        <end position="511"/>
    </location>
</feature>
<dbReference type="InterPro" id="IPR017871">
    <property type="entry name" value="ABC_transporter-like_CS"/>
</dbReference>
<dbReference type="SUPFAM" id="SSF52540">
    <property type="entry name" value="P-loop containing nucleoside triphosphate hydrolases"/>
    <property type="match status" value="1"/>
</dbReference>
<keyword evidence="5" id="KW-0547">Nucleotide-binding</keyword>
<comment type="subcellular location">
    <subcellularLocation>
        <location evidence="1">Membrane</location>
        <topology evidence="1">Multi-pass membrane protein</topology>
    </subcellularLocation>
</comment>